<evidence type="ECO:0000313" key="3">
    <source>
        <dbReference type="RefSeq" id="XP_016676328.1"/>
    </source>
</evidence>
<dbReference type="GeneID" id="107895580"/>
<dbReference type="PANTHER" id="PTHR46890">
    <property type="entry name" value="NON-LTR RETROLELEMENT REVERSE TRANSCRIPTASE-LIKE PROTEIN-RELATED"/>
    <property type="match status" value="1"/>
</dbReference>
<gene>
    <name evidence="3" type="primary">LOC107895580</name>
</gene>
<sequence>MARDRDDDTLVKLIDTRIQLNMEIDKDEMYWEQRARANWLQLGDKNSAFFHKHALVRRRINTITRLETEDERDIFGEIAINKATSNYFQNLFSSWGIGNLSHLLKCKDVENFCLGILNEGRDINSINITDIVLIPKLPNPTSLVNFRTINLYTVLYKIMAKVITNRLQGVIGECIDKAQSAFIPRRLLTDNVLVSYELLHTLRQKRIGKKRLMAVKLDMSKAYDRVEWAFLKKVMIQMGFAVEWVTLIMKCISTVSYTVSVNGRR</sequence>
<dbReference type="STRING" id="3635.A0A1U8IIY3"/>
<dbReference type="Proteomes" id="UP000818029">
    <property type="component" value="Chromosome A10"/>
</dbReference>
<reference evidence="3" key="2">
    <citation type="submission" date="2025-08" db="UniProtKB">
        <authorList>
            <consortium name="RefSeq"/>
        </authorList>
    </citation>
    <scope>IDENTIFICATION</scope>
</reference>
<dbReference type="RefSeq" id="XP_016676328.1">
    <property type="nucleotide sequence ID" value="XM_016820839.1"/>
</dbReference>
<protein>
    <recommendedName>
        <fullName evidence="1">Reverse transcriptase domain-containing protein</fullName>
    </recommendedName>
</protein>
<evidence type="ECO:0000259" key="1">
    <source>
        <dbReference type="Pfam" id="PF00078"/>
    </source>
</evidence>
<reference evidence="2" key="1">
    <citation type="journal article" date="2020" name="Nat. Genet.">
        <title>Genomic diversifications of five Gossypium allopolyploid species and their impact on cotton improvement.</title>
        <authorList>
            <person name="Chen Z.J."/>
            <person name="Sreedasyam A."/>
            <person name="Ando A."/>
            <person name="Song Q."/>
            <person name="De Santiago L.M."/>
            <person name="Hulse-Kemp A.M."/>
            <person name="Ding M."/>
            <person name="Ye W."/>
            <person name="Kirkbride R.C."/>
            <person name="Jenkins J."/>
            <person name="Plott C."/>
            <person name="Lovell J."/>
            <person name="Lin Y.M."/>
            <person name="Vaughn R."/>
            <person name="Liu B."/>
            <person name="Simpson S."/>
            <person name="Scheffler B.E."/>
            <person name="Wen L."/>
            <person name="Saski C.A."/>
            <person name="Grover C.E."/>
            <person name="Hu G."/>
            <person name="Conover J.L."/>
            <person name="Carlson J.W."/>
            <person name="Shu S."/>
            <person name="Boston L.B."/>
            <person name="Williams M."/>
            <person name="Peterson D.G."/>
            <person name="McGee K."/>
            <person name="Jones D.C."/>
            <person name="Wendel J.F."/>
            <person name="Stelly D.M."/>
            <person name="Grimwood J."/>
            <person name="Schmutz J."/>
        </authorList>
    </citation>
    <scope>NUCLEOTIDE SEQUENCE [LARGE SCALE GENOMIC DNA]</scope>
    <source>
        <strain evidence="2">cv. TM-1</strain>
    </source>
</reference>
<dbReference type="KEGG" id="ghi:107895580"/>
<dbReference type="PANTHER" id="PTHR46890:SF48">
    <property type="entry name" value="RNA-DIRECTED DNA POLYMERASE"/>
    <property type="match status" value="1"/>
</dbReference>
<evidence type="ECO:0000313" key="2">
    <source>
        <dbReference type="Proteomes" id="UP000818029"/>
    </source>
</evidence>
<dbReference type="PaxDb" id="3635-A0A1U8IIY3"/>
<dbReference type="InterPro" id="IPR052343">
    <property type="entry name" value="Retrotransposon-Effector_Assoc"/>
</dbReference>
<name>A0A1U8IIY3_GOSHI</name>
<keyword evidence="2" id="KW-1185">Reference proteome</keyword>
<accession>A0A1U8IIY3</accession>
<dbReference type="InterPro" id="IPR000477">
    <property type="entry name" value="RT_dom"/>
</dbReference>
<proteinExistence type="predicted"/>
<dbReference type="AlphaFoldDB" id="A0A1U8IIY3"/>
<feature type="domain" description="Reverse transcriptase" evidence="1">
    <location>
        <begin position="143"/>
        <end position="249"/>
    </location>
</feature>
<dbReference type="Pfam" id="PF00078">
    <property type="entry name" value="RVT_1"/>
    <property type="match status" value="1"/>
</dbReference>
<organism evidence="2 3">
    <name type="scientific">Gossypium hirsutum</name>
    <name type="common">Upland cotton</name>
    <name type="synonym">Gossypium mexicanum</name>
    <dbReference type="NCBI Taxonomy" id="3635"/>
    <lineage>
        <taxon>Eukaryota</taxon>
        <taxon>Viridiplantae</taxon>
        <taxon>Streptophyta</taxon>
        <taxon>Embryophyta</taxon>
        <taxon>Tracheophyta</taxon>
        <taxon>Spermatophyta</taxon>
        <taxon>Magnoliopsida</taxon>
        <taxon>eudicotyledons</taxon>
        <taxon>Gunneridae</taxon>
        <taxon>Pentapetalae</taxon>
        <taxon>rosids</taxon>
        <taxon>malvids</taxon>
        <taxon>Malvales</taxon>
        <taxon>Malvaceae</taxon>
        <taxon>Malvoideae</taxon>
        <taxon>Gossypium</taxon>
    </lineage>
</organism>